<evidence type="ECO:0000313" key="2">
    <source>
        <dbReference type="EMBL" id="OGY93759.1"/>
    </source>
</evidence>
<dbReference type="GO" id="GO:0008483">
    <property type="term" value="F:transaminase activity"/>
    <property type="evidence" value="ECO:0007669"/>
    <property type="project" value="TreeGrafter"/>
</dbReference>
<dbReference type="InterPro" id="IPR015422">
    <property type="entry name" value="PyrdxlP-dep_Trfase_small"/>
</dbReference>
<evidence type="ECO:0000256" key="1">
    <source>
        <dbReference type="RuleBase" id="RU004508"/>
    </source>
</evidence>
<name>A0A1G2BYY4_9BACT</name>
<gene>
    <name evidence="2" type="ORF">A2406_04140</name>
</gene>
<organism evidence="2 3">
    <name type="scientific">Candidatus Komeilibacteria bacterium RIFOXYC1_FULL_37_11</name>
    <dbReference type="NCBI Taxonomy" id="1798555"/>
    <lineage>
        <taxon>Bacteria</taxon>
        <taxon>Candidatus Komeiliibacteriota</taxon>
    </lineage>
</organism>
<reference evidence="2 3" key="1">
    <citation type="journal article" date="2016" name="Nat. Commun.">
        <title>Thousands of microbial genomes shed light on interconnected biogeochemical processes in an aquifer system.</title>
        <authorList>
            <person name="Anantharaman K."/>
            <person name="Brown C.T."/>
            <person name="Hug L.A."/>
            <person name="Sharon I."/>
            <person name="Castelle C.J."/>
            <person name="Probst A.J."/>
            <person name="Thomas B.C."/>
            <person name="Singh A."/>
            <person name="Wilkins M.J."/>
            <person name="Karaoz U."/>
            <person name="Brodie E.L."/>
            <person name="Williams K.H."/>
            <person name="Hubbard S.S."/>
            <person name="Banfield J.F."/>
        </authorList>
    </citation>
    <scope>NUCLEOTIDE SEQUENCE [LARGE SCALE GENOMIC DNA]</scope>
</reference>
<protein>
    <recommendedName>
        <fullName evidence="4">Glutamine--scyllo-inositol aminotransferase</fullName>
    </recommendedName>
</protein>
<comment type="similarity">
    <text evidence="1">Belongs to the DegT/DnrJ/EryC1 family.</text>
</comment>
<dbReference type="InterPro" id="IPR015424">
    <property type="entry name" value="PyrdxlP-dep_Trfase"/>
</dbReference>
<dbReference type="InterPro" id="IPR015421">
    <property type="entry name" value="PyrdxlP-dep_Trfase_major"/>
</dbReference>
<comment type="caution">
    <text evidence="2">The sequence shown here is derived from an EMBL/GenBank/DDBJ whole genome shotgun (WGS) entry which is preliminary data.</text>
</comment>
<accession>A0A1G2BYY4</accession>
<dbReference type="PANTHER" id="PTHR30244:SF34">
    <property type="entry name" value="DTDP-4-AMINO-4,6-DIDEOXYGALACTOSE TRANSAMINASE"/>
    <property type="match status" value="1"/>
</dbReference>
<dbReference type="Pfam" id="PF01041">
    <property type="entry name" value="DegT_DnrJ_EryC1"/>
    <property type="match status" value="1"/>
</dbReference>
<sequence>MSNKLALFGGKPLVKDHKRLRLDWPIVDKSDYGAIKKAFDDRDFSGRGSKRISDLEYIFSKYYDGLYATALNSGTAALHLALISLGIKPGDEVIVPALTFVATAMSVIHNNSIPVFADIDRKNFNILPSSIEKNISKRTKAVIVVHLHGAPADMDPIIKICRKYKLKLIEDVAQAPGATYKGRKIGTFGDAAIFSLMSQKNLATCGECGILLNKSKNDKNRAEMARIYGEIVKSNTERIYNSYTLGWNYTLNPIQAAMAISQLKKFNKITNEIQYRARKLNNALNKFGWILPPVESEGTESVFHFYRFQLNSNYFDYKCVGRFRQAVQDALNAEGLNVRHYQKIPLAGQPFFQKNDINKELPWSLNSNSYIYNINDYPNTLEVINSTLILGAISSAPGYLLCPGTIEKYLLGFEKIDKNIHKLLSYADGIKYSEPWEEMKVISDSFGAKYGVFSSGG</sequence>
<dbReference type="CDD" id="cd00616">
    <property type="entry name" value="AHBA_syn"/>
    <property type="match status" value="1"/>
</dbReference>
<evidence type="ECO:0000313" key="3">
    <source>
        <dbReference type="Proteomes" id="UP000177626"/>
    </source>
</evidence>
<dbReference type="SUPFAM" id="SSF53383">
    <property type="entry name" value="PLP-dependent transferases"/>
    <property type="match status" value="1"/>
</dbReference>
<keyword evidence="1" id="KW-0663">Pyridoxal phosphate</keyword>
<dbReference type="AlphaFoldDB" id="A0A1G2BYY4"/>
<proteinExistence type="inferred from homology"/>
<dbReference type="GO" id="GO:0030170">
    <property type="term" value="F:pyridoxal phosphate binding"/>
    <property type="evidence" value="ECO:0007669"/>
    <property type="project" value="TreeGrafter"/>
</dbReference>
<dbReference type="Gene3D" id="3.40.640.10">
    <property type="entry name" value="Type I PLP-dependent aspartate aminotransferase-like (Major domain)"/>
    <property type="match status" value="1"/>
</dbReference>
<evidence type="ECO:0008006" key="4">
    <source>
        <dbReference type="Google" id="ProtNLM"/>
    </source>
</evidence>
<dbReference type="Proteomes" id="UP000177626">
    <property type="component" value="Unassembled WGS sequence"/>
</dbReference>
<dbReference type="InterPro" id="IPR000653">
    <property type="entry name" value="DegT/StrS_aminotransferase"/>
</dbReference>
<dbReference type="EMBL" id="MHKQ01000018">
    <property type="protein sequence ID" value="OGY93759.1"/>
    <property type="molecule type" value="Genomic_DNA"/>
</dbReference>
<dbReference type="Gene3D" id="3.90.1150.10">
    <property type="entry name" value="Aspartate Aminotransferase, domain 1"/>
    <property type="match status" value="1"/>
</dbReference>
<dbReference type="PANTHER" id="PTHR30244">
    <property type="entry name" value="TRANSAMINASE"/>
    <property type="match status" value="1"/>
</dbReference>
<dbReference type="GO" id="GO:0000271">
    <property type="term" value="P:polysaccharide biosynthetic process"/>
    <property type="evidence" value="ECO:0007669"/>
    <property type="project" value="TreeGrafter"/>
</dbReference>